<accession>A0ABY1PEG5</accession>
<dbReference type="PANTHER" id="PTHR44196:SF1">
    <property type="entry name" value="DEHYDROGENASE_REDUCTASE SDR FAMILY MEMBER 7B"/>
    <property type="match status" value="1"/>
</dbReference>
<comment type="caution">
    <text evidence="3">The sequence shown here is derived from an EMBL/GenBank/DDBJ whole genome shotgun (WGS) entry which is preliminary data.</text>
</comment>
<keyword evidence="2" id="KW-0560">Oxidoreductase</keyword>
<dbReference type="SUPFAM" id="SSF51735">
    <property type="entry name" value="NAD(P)-binding Rossmann-fold domains"/>
    <property type="match status" value="1"/>
</dbReference>
<reference evidence="3 4" key="1">
    <citation type="submission" date="2017-05" db="EMBL/GenBank/DDBJ databases">
        <authorList>
            <person name="Varghese N."/>
            <person name="Submissions S."/>
        </authorList>
    </citation>
    <scope>NUCLEOTIDE SEQUENCE [LARGE SCALE GENOMIC DNA]</scope>
    <source>
        <strain evidence="3 4">DSM 15360</strain>
    </source>
</reference>
<dbReference type="RefSeq" id="WP_283414090.1">
    <property type="nucleotide sequence ID" value="NZ_FXUA01000007.1"/>
</dbReference>
<dbReference type="CDD" id="cd05233">
    <property type="entry name" value="SDR_c"/>
    <property type="match status" value="1"/>
</dbReference>
<dbReference type="PRINTS" id="PR00081">
    <property type="entry name" value="GDHRDH"/>
</dbReference>
<dbReference type="Gene3D" id="3.40.50.720">
    <property type="entry name" value="NAD(P)-binding Rossmann-like Domain"/>
    <property type="match status" value="1"/>
</dbReference>
<evidence type="ECO:0000313" key="3">
    <source>
        <dbReference type="EMBL" id="SMP31197.1"/>
    </source>
</evidence>
<proteinExistence type="inferred from homology"/>
<dbReference type="PANTHER" id="PTHR44196">
    <property type="entry name" value="DEHYDROGENASE/REDUCTASE SDR FAMILY MEMBER 7B"/>
    <property type="match status" value="1"/>
</dbReference>
<organism evidence="3 4">
    <name type="scientific">Algoriphagus winogradskyi</name>
    <dbReference type="NCBI Taxonomy" id="237017"/>
    <lineage>
        <taxon>Bacteria</taxon>
        <taxon>Pseudomonadati</taxon>
        <taxon>Bacteroidota</taxon>
        <taxon>Cytophagia</taxon>
        <taxon>Cytophagales</taxon>
        <taxon>Cyclobacteriaceae</taxon>
        <taxon>Algoriphagus</taxon>
    </lineage>
</organism>
<dbReference type="Pfam" id="PF00106">
    <property type="entry name" value="adh_short"/>
    <property type="match status" value="1"/>
</dbReference>
<protein>
    <submittedName>
        <fullName evidence="3">Short-chain dehydrogenase</fullName>
    </submittedName>
</protein>
<dbReference type="Proteomes" id="UP001157915">
    <property type="component" value="Unassembled WGS sequence"/>
</dbReference>
<name>A0ABY1PEG5_9BACT</name>
<dbReference type="InterPro" id="IPR036291">
    <property type="entry name" value="NAD(P)-bd_dom_sf"/>
</dbReference>
<evidence type="ECO:0000256" key="1">
    <source>
        <dbReference type="ARBA" id="ARBA00006484"/>
    </source>
</evidence>
<sequence length="263" mass="30290">MLYKPFTEAHIIVTGAASGIGKSLVRQLTPSNPEILAVDFDLAGLEKLKRELPKLHILQADLADKSGNEKILEWVSSRWERVDFFFANAGKAQFAPAENQNWKEMDRLFQLNVHSPIQIGMAIRELFPGAKFRLIITASAMSFWTIPGYSLYAATKSALLQWARTVWLEKKGHWLTLVFPIATKTQFFESAGKDIPMAYPIQSPSWVATVILRGTAKGKRRIFPSPLFLNMLVLNRFFRFIRTLYQRFEYQKYKKWLKKQSET</sequence>
<evidence type="ECO:0000256" key="2">
    <source>
        <dbReference type="ARBA" id="ARBA00023002"/>
    </source>
</evidence>
<dbReference type="EMBL" id="FXUA01000007">
    <property type="protein sequence ID" value="SMP31197.1"/>
    <property type="molecule type" value="Genomic_DNA"/>
</dbReference>
<comment type="similarity">
    <text evidence="1">Belongs to the short-chain dehydrogenases/reductases (SDR) family.</text>
</comment>
<dbReference type="InterPro" id="IPR002347">
    <property type="entry name" value="SDR_fam"/>
</dbReference>
<evidence type="ECO:0000313" key="4">
    <source>
        <dbReference type="Proteomes" id="UP001157915"/>
    </source>
</evidence>
<gene>
    <name evidence="3" type="ORF">SAMN06265367_10745</name>
</gene>
<keyword evidence="4" id="KW-1185">Reference proteome</keyword>